<dbReference type="InterPro" id="IPR001343">
    <property type="entry name" value="Hemolysn_Ca-bd"/>
</dbReference>
<organism evidence="3 4">
    <name type="scientific">Duganella rivi</name>
    <dbReference type="NCBI Taxonomy" id="2666083"/>
    <lineage>
        <taxon>Bacteria</taxon>
        <taxon>Pseudomonadati</taxon>
        <taxon>Pseudomonadota</taxon>
        <taxon>Betaproteobacteria</taxon>
        <taxon>Burkholderiales</taxon>
        <taxon>Oxalobacteraceae</taxon>
        <taxon>Telluria group</taxon>
        <taxon>Duganella</taxon>
    </lineage>
</organism>
<gene>
    <name evidence="3" type="ORF">GTP45_25385</name>
</gene>
<dbReference type="InterPro" id="IPR050557">
    <property type="entry name" value="RTX_toxin/Mannuronan_C5-epim"/>
</dbReference>
<dbReference type="PANTHER" id="PTHR38340:SF1">
    <property type="entry name" value="S-LAYER PROTEIN"/>
    <property type="match status" value="1"/>
</dbReference>
<keyword evidence="2" id="KW-0964">Secreted</keyword>
<evidence type="ECO:0000256" key="2">
    <source>
        <dbReference type="ARBA" id="ARBA00022525"/>
    </source>
</evidence>
<evidence type="ECO:0000313" key="4">
    <source>
        <dbReference type="Proteomes" id="UP000450012"/>
    </source>
</evidence>
<dbReference type="Gene3D" id="2.150.10.10">
    <property type="entry name" value="Serralysin-like metalloprotease, C-terminal"/>
    <property type="match status" value="1"/>
</dbReference>
<dbReference type="GO" id="GO:0005509">
    <property type="term" value="F:calcium ion binding"/>
    <property type="evidence" value="ECO:0007669"/>
    <property type="project" value="InterPro"/>
</dbReference>
<dbReference type="PRINTS" id="PR00313">
    <property type="entry name" value="CABNDNGRPT"/>
</dbReference>
<dbReference type="SUPFAM" id="SSF51120">
    <property type="entry name" value="beta-Roll"/>
    <property type="match status" value="1"/>
</dbReference>
<keyword evidence="4" id="KW-1185">Reference proteome</keyword>
<dbReference type="InterPro" id="IPR018511">
    <property type="entry name" value="Hemolysin-typ_Ca-bd_CS"/>
</dbReference>
<reference evidence="3 4" key="1">
    <citation type="submission" date="2019-12" db="EMBL/GenBank/DDBJ databases">
        <title>Novel species isolated from a subtropical stream in China.</title>
        <authorList>
            <person name="Lu H."/>
        </authorList>
    </citation>
    <scope>NUCLEOTIDE SEQUENCE [LARGE SCALE GENOMIC DNA]</scope>
    <source>
        <strain evidence="3 4">FT55W</strain>
    </source>
</reference>
<dbReference type="InterPro" id="IPR011049">
    <property type="entry name" value="Serralysin-like_metalloprot_C"/>
</dbReference>
<comment type="caution">
    <text evidence="3">The sequence shown here is derived from an EMBL/GenBank/DDBJ whole genome shotgun (WGS) entry which is preliminary data.</text>
</comment>
<protein>
    <recommendedName>
        <fullName evidence="5">Calcium-binding protein</fullName>
    </recommendedName>
</protein>
<name>A0A7X4GUV4_9BURK</name>
<evidence type="ECO:0000256" key="1">
    <source>
        <dbReference type="ARBA" id="ARBA00004613"/>
    </source>
</evidence>
<proteinExistence type="predicted"/>
<comment type="subcellular location">
    <subcellularLocation>
        <location evidence="1">Secreted</location>
    </subcellularLocation>
</comment>
<dbReference type="GO" id="GO:0005576">
    <property type="term" value="C:extracellular region"/>
    <property type="evidence" value="ECO:0007669"/>
    <property type="project" value="UniProtKB-SubCell"/>
</dbReference>
<dbReference type="Pfam" id="PF00353">
    <property type="entry name" value="HemolysinCabind"/>
    <property type="match status" value="2"/>
</dbReference>
<dbReference type="PANTHER" id="PTHR38340">
    <property type="entry name" value="S-LAYER PROTEIN"/>
    <property type="match status" value="1"/>
</dbReference>
<evidence type="ECO:0000313" key="3">
    <source>
        <dbReference type="EMBL" id="MYM70110.1"/>
    </source>
</evidence>
<dbReference type="AlphaFoldDB" id="A0A7X4GUV4"/>
<accession>A0A7X4GUV4</accession>
<evidence type="ECO:0008006" key="5">
    <source>
        <dbReference type="Google" id="ProtNLM"/>
    </source>
</evidence>
<dbReference type="Proteomes" id="UP000450012">
    <property type="component" value="Unassembled WGS sequence"/>
</dbReference>
<dbReference type="PROSITE" id="PS00330">
    <property type="entry name" value="HEMOLYSIN_CALCIUM"/>
    <property type="match status" value="1"/>
</dbReference>
<dbReference type="EMBL" id="WWCK01000008">
    <property type="protein sequence ID" value="MYM70110.1"/>
    <property type="molecule type" value="Genomic_DNA"/>
</dbReference>
<sequence>MDLASYTLPTNVEVLDYTGNGAFSGTGNAQNNNLAAMFASSSVLNGGAGNDTLQGGDGDDSILGGLGDDELWAGVMGTDVLDGGAGTDLAMLGMLGDYDIKQVGTDLQFKRFMDDSVITVRNVENFDLDGELFTLAELIAVITPPM</sequence>